<keyword evidence="3" id="KW-0004">4Fe-4S</keyword>
<keyword evidence="7" id="KW-0408">Iron</keyword>
<dbReference type="Proteomes" id="UP000231019">
    <property type="component" value="Unassembled WGS sequence"/>
</dbReference>
<dbReference type="SFLD" id="SFLDG01386">
    <property type="entry name" value="main_SPASM_domain-containing"/>
    <property type="match status" value="1"/>
</dbReference>
<dbReference type="GO" id="GO:0051539">
    <property type="term" value="F:4 iron, 4 sulfur cluster binding"/>
    <property type="evidence" value="ECO:0007669"/>
    <property type="project" value="UniProtKB-KW"/>
</dbReference>
<evidence type="ECO:0000313" key="15">
    <source>
        <dbReference type="Proteomes" id="UP000231019"/>
    </source>
</evidence>
<dbReference type="SUPFAM" id="SSF102114">
    <property type="entry name" value="Radical SAM enzymes"/>
    <property type="match status" value="1"/>
</dbReference>
<dbReference type="SMART" id="SM00729">
    <property type="entry name" value="Elp3"/>
    <property type="match status" value="1"/>
</dbReference>
<dbReference type="EMBL" id="PFFQ01000054">
    <property type="protein sequence ID" value="PIW15026.1"/>
    <property type="molecule type" value="Genomic_DNA"/>
</dbReference>
<evidence type="ECO:0000256" key="8">
    <source>
        <dbReference type="ARBA" id="ARBA00023014"/>
    </source>
</evidence>
<evidence type="ECO:0000313" key="14">
    <source>
        <dbReference type="EMBL" id="PIW15026.1"/>
    </source>
</evidence>
<dbReference type="InterPro" id="IPR013785">
    <property type="entry name" value="Aldolase_TIM"/>
</dbReference>
<dbReference type="InterPro" id="IPR040064">
    <property type="entry name" value="MoaA-like"/>
</dbReference>
<dbReference type="PROSITE" id="PS51918">
    <property type="entry name" value="RADICAL_SAM"/>
    <property type="match status" value="1"/>
</dbReference>
<keyword evidence="10" id="KW-0501">Molybdenum cofactor biosynthesis</keyword>
<comment type="caution">
    <text evidence="14">The sequence shown here is derived from an EMBL/GenBank/DDBJ whole genome shotgun (WGS) entry which is preliminary data.</text>
</comment>
<keyword evidence="4" id="KW-0949">S-adenosyl-L-methionine</keyword>
<dbReference type="InterPro" id="IPR006638">
    <property type="entry name" value="Elp3/MiaA/NifB-like_rSAM"/>
</dbReference>
<evidence type="ECO:0000256" key="4">
    <source>
        <dbReference type="ARBA" id="ARBA00022691"/>
    </source>
</evidence>
<evidence type="ECO:0000256" key="7">
    <source>
        <dbReference type="ARBA" id="ARBA00023004"/>
    </source>
</evidence>
<evidence type="ECO:0000256" key="11">
    <source>
        <dbReference type="ARBA" id="ARBA00023239"/>
    </source>
</evidence>
<dbReference type="GO" id="GO:0046872">
    <property type="term" value="F:metal ion binding"/>
    <property type="evidence" value="ECO:0007669"/>
    <property type="project" value="UniProtKB-KW"/>
</dbReference>
<evidence type="ECO:0000259" key="13">
    <source>
        <dbReference type="PROSITE" id="PS51918"/>
    </source>
</evidence>
<dbReference type="PROSITE" id="PS01305">
    <property type="entry name" value="MOAA_NIFB_PQQE"/>
    <property type="match status" value="1"/>
</dbReference>
<dbReference type="EC" id="4.1.99.22" evidence="2"/>
<dbReference type="PANTHER" id="PTHR22960">
    <property type="entry name" value="MOLYBDOPTERIN COFACTOR SYNTHESIS PROTEIN A"/>
    <property type="match status" value="1"/>
</dbReference>
<dbReference type="InterPro" id="IPR007197">
    <property type="entry name" value="rSAM"/>
</dbReference>
<reference evidence="14 15" key="1">
    <citation type="submission" date="2017-09" db="EMBL/GenBank/DDBJ databases">
        <title>Depth-based differentiation of microbial function through sediment-hosted aquifers and enrichment of novel symbionts in the deep terrestrial subsurface.</title>
        <authorList>
            <person name="Probst A.J."/>
            <person name="Ladd B."/>
            <person name="Jarett J.K."/>
            <person name="Geller-Mcgrath D.E."/>
            <person name="Sieber C.M."/>
            <person name="Emerson J.B."/>
            <person name="Anantharaman K."/>
            <person name="Thomas B.C."/>
            <person name="Malmstrom R."/>
            <person name="Stieglmeier M."/>
            <person name="Klingl A."/>
            <person name="Woyke T."/>
            <person name="Ryan C.M."/>
            <person name="Banfield J.F."/>
        </authorList>
    </citation>
    <scope>NUCLEOTIDE SEQUENCE [LARGE SCALE GENOMIC DNA]</scope>
    <source>
        <strain evidence="14">CG17_big_fil_post_rev_8_21_14_2_50_48_46</strain>
    </source>
</reference>
<protein>
    <recommendedName>
        <fullName evidence="2">GTP 3',8-cyclase</fullName>
        <ecNumber evidence="2">4.1.99.22</ecNumber>
    </recommendedName>
</protein>
<dbReference type="GO" id="GO:0061799">
    <property type="term" value="F:cyclic pyranopterin monophosphate synthase activity"/>
    <property type="evidence" value="ECO:0007669"/>
    <property type="project" value="TreeGrafter"/>
</dbReference>
<dbReference type="Gene3D" id="3.20.20.70">
    <property type="entry name" value="Aldolase class I"/>
    <property type="match status" value="1"/>
</dbReference>
<evidence type="ECO:0000256" key="6">
    <source>
        <dbReference type="ARBA" id="ARBA00022741"/>
    </source>
</evidence>
<dbReference type="SFLD" id="SFLDS00029">
    <property type="entry name" value="Radical_SAM"/>
    <property type="match status" value="1"/>
</dbReference>
<dbReference type="SFLD" id="SFLDG01067">
    <property type="entry name" value="SPASM/twitch_domain_containing"/>
    <property type="match status" value="1"/>
</dbReference>
<dbReference type="PANTHER" id="PTHR22960:SF0">
    <property type="entry name" value="MOLYBDENUM COFACTOR BIOSYNTHESIS PROTEIN 1"/>
    <property type="match status" value="1"/>
</dbReference>
<evidence type="ECO:0000256" key="5">
    <source>
        <dbReference type="ARBA" id="ARBA00022723"/>
    </source>
</evidence>
<dbReference type="NCBIfam" id="TIGR02666">
    <property type="entry name" value="moaA"/>
    <property type="match status" value="1"/>
</dbReference>
<accession>A0A2M7G013</accession>
<feature type="domain" description="Radical SAM core" evidence="13">
    <location>
        <begin position="27"/>
        <end position="239"/>
    </location>
</feature>
<dbReference type="CDD" id="cd01335">
    <property type="entry name" value="Radical_SAM"/>
    <property type="match status" value="1"/>
</dbReference>
<dbReference type="InterPro" id="IPR058240">
    <property type="entry name" value="rSAM_sf"/>
</dbReference>
<dbReference type="InterPro" id="IPR013483">
    <property type="entry name" value="MoaA"/>
</dbReference>
<dbReference type="InterPro" id="IPR010505">
    <property type="entry name" value="MoaA_twitch"/>
</dbReference>
<keyword evidence="11" id="KW-0456">Lyase</keyword>
<gene>
    <name evidence="14" type="primary">moaA</name>
    <name evidence="14" type="ORF">COW36_19070</name>
</gene>
<organism evidence="14 15">
    <name type="scientific">bacterium (Candidatus Blackallbacteria) CG17_big_fil_post_rev_8_21_14_2_50_48_46</name>
    <dbReference type="NCBI Taxonomy" id="2014261"/>
    <lineage>
        <taxon>Bacteria</taxon>
        <taxon>Candidatus Blackallbacteria</taxon>
    </lineage>
</organism>
<sequence length="333" mass="37288">MCLSSVALASIIPSSFDQKEAKQLLDPHGRRIRKLRVSLLDACNFRCFYCMPEKIRFSSLRNALKIEELTGICSALVAAGITQIRLTGGEPTLRPDFQEVVKSLSQLPIEKLGLTSNGFLLEQHLAFLKLMGCHYLNISLDSLSEENFNRMTRSKGFSNVLSSVLKARELGFSLKLNTVVMRNENDHEILDFVRFSEETGIEIRFLELMKIGQACQYQSDAFVSAEEMLDRIQAQIALQPVQVDRDSTAFSFHTARGGRIGFIASESRPFCGSCSRLRLSHDGQLRACLMLNRGESLRNLDPAGLEQATQQVLAMKPITRLDSISQDMYRIGG</sequence>
<dbReference type="AlphaFoldDB" id="A0A2M7G013"/>
<evidence type="ECO:0000256" key="12">
    <source>
        <dbReference type="ARBA" id="ARBA00048697"/>
    </source>
</evidence>
<dbReference type="UniPathway" id="UPA00344"/>
<keyword evidence="8" id="KW-0411">Iron-sulfur</keyword>
<evidence type="ECO:0000256" key="9">
    <source>
        <dbReference type="ARBA" id="ARBA00023134"/>
    </source>
</evidence>
<dbReference type="Pfam" id="PF06463">
    <property type="entry name" value="Mob_synth_C"/>
    <property type="match status" value="1"/>
</dbReference>
<keyword evidence="9" id="KW-0342">GTP-binding</keyword>
<dbReference type="InterPro" id="IPR050105">
    <property type="entry name" value="MoCo_biosynth_MoaA/MoaC"/>
</dbReference>
<name>A0A2M7G013_9BACT</name>
<evidence type="ECO:0000256" key="1">
    <source>
        <dbReference type="ARBA" id="ARBA00001966"/>
    </source>
</evidence>
<evidence type="ECO:0000256" key="2">
    <source>
        <dbReference type="ARBA" id="ARBA00012167"/>
    </source>
</evidence>
<comment type="cofactor">
    <cofactor evidence="1">
        <name>[4Fe-4S] cluster</name>
        <dbReference type="ChEBI" id="CHEBI:49883"/>
    </cofactor>
</comment>
<dbReference type="SFLD" id="SFLDG01383">
    <property type="entry name" value="cyclic_pyranopterin_phosphate"/>
    <property type="match status" value="1"/>
</dbReference>
<proteinExistence type="predicted"/>
<evidence type="ECO:0000256" key="3">
    <source>
        <dbReference type="ARBA" id="ARBA00022485"/>
    </source>
</evidence>
<dbReference type="GO" id="GO:0006777">
    <property type="term" value="P:Mo-molybdopterin cofactor biosynthetic process"/>
    <property type="evidence" value="ECO:0007669"/>
    <property type="project" value="UniProtKB-KW"/>
</dbReference>
<dbReference type="GO" id="GO:0005525">
    <property type="term" value="F:GTP binding"/>
    <property type="evidence" value="ECO:0007669"/>
    <property type="project" value="UniProtKB-KW"/>
</dbReference>
<dbReference type="Pfam" id="PF04055">
    <property type="entry name" value="Radical_SAM"/>
    <property type="match status" value="1"/>
</dbReference>
<dbReference type="GO" id="GO:0061798">
    <property type="term" value="F:GTP 3',8'-cyclase activity"/>
    <property type="evidence" value="ECO:0007669"/>
    <property type="project" value="UniProtKB-EC"/>
</dbReference>
<keyword evidence="6" id="KW-0547">Nucleotide-binding</keyword>
<comment type="catalytic activity">
    <reaction evidence="12">
        <text>GTP + AH2 + S-adenosyl-L-methionine = (8S)-3',8-cyclo-7,8-dihydroguanosine 5'-triphosphate + 5'-deoxyadenosine + L-methionine + A + H(+)</text>
        <dbReference type="Rhea" id="RHEA:49576"/>
        <dbReference type="ChEBI" id="CHEBI:13193"/>
        <dbReference type="ChEBI" id="CHEBI:15378"/>
        <dbReference type="ChEBI" id="CHEBI:17319"/>
        <dbReference type="ChEBI" id="CHEBI:17499"/>
        <dbReference type="ChEBI" id="CHEBI:37565"/>
        <dbReference type="ChEBI" id="CHEBI:57844"/>
        <dbReference type="ChEBI" id="CHEBI:59789"/>
        <dbReference type="ChEBI" id="CHEBI:131766"/>
        <dbReference type="EC" id="4.1.99.22"/>
    </reaction>
</comment>
<keyword evidence="5" id="KW-0479">Metal-binding</keyword>
<dbReference type="InterPro" id="IPR000385">
    <property type="entry name" value="MoaA_NifB_PqqE_Fe-S-bd_CS"/>
</dbReference>
<evidence type="ECO:0000256" key="10">
    <source>
        <dbReference type="ARBA" id="ARBA00023150"/>
    </source>
</evidence>